<protein>
    <recommendedName>
        <fullName evidence="7">Major facilitator superfamily (MFS) profile domain-containing protein</fullName>
    </recommendedName>
</protein>
<evidence type="ECO:0000256" key="3">
    <source>
        <dbReference type="ARBA" id="ARBA00022692"/>
    </source>
</evidence>
<evidence type="ECO:0000313" key="9">
    <source>
        <dbReference type="Proteomes" id="UP000243081"/>
    </source>
</evidence>
<dbReference type="InterPro" id="IPR036259">
    <property type="entry name" value="MFS_trans_sf"/>
</dbReference>
<dbReference type="OrthoDB" id="440553at2759"/>
<keyword evidence="4 6" id="KW-1133">Transmembrane helix</keyword>
<dbReference type="AlphaFoldDB" id="A0A179IMY3"/>
<dbReference type="PANTHER" id="PTHR23502:SF51">
    <property type="entry name" value="QUINIDINE RESISTANCE PROTEIN 1-RELATED"/>
    <property type="match status" value="1"/>
</dbReference>
<evidence type="ECO:0000256" key="6">
    <source>
        <dbReference type="SAM" id="Phobius"/>
    </source>
</evidence>
<comment type="caution">
    <text evidence="8">The sequence shown here is derived from an EMBL/GenBank/DDBJ whole genome shotgun (WGS) entry which is preliminary data.</text>
</comment>
<dbReference type="InterPro" id="IPR020846">
    <property type="entry name" value="MFS_dom"/>
</dbReference>
<dbReference type="GO" id="GO:0140115">
    <property type="term" value="P:export across plasma membrane"/>
    <property type="evidence" value="ECO:0007669"/>
    <property type="project" value="UniProtKB-ARBA"/>
</dbReference>
<organism evidence="8 9">
    <name type="scientific">Cordyceps confragosa</name>
    <name type="common">Lecanicillium lecanii</name>
    <dbReference type="NCBI Taxonomy" id="2714763"/>
    <lineage>
        <taxon>Eukaryota</taxon>
        <taxon>Fungi</taxon>
        <taxon>Dikarya</taxon>
        <taxon>Ascomycota</taxon>
        <taxon>Pezizomycotina</taxon>
        <taxon>Sordariomycetes</taxon>
        <taxon>Hypocreomycetidae</taxon>
        <taxon>Hypocreales</taxon>
        <taxon>Cordycipitaceae</taxon>
        <taxon>Akanthomyces</taxon>
    </lineage>
</organism>
<feature type="transmembrane region" description="Helical" evidence="6">
    <location>
        <begin position="372"/>
        <end position="393"/>
    </location>
</feature>
<feature type="transmembrane region" description="Helical" evidence="6">
    <location>
        <begin position="282"/>
        <end position="307"/>
    </location>
</feature>
<keyword evidence="3 6" id="KW-0812">Transmembrane</keyword>
<accession>A0A179IMY3</accession>
<name>A0A179IMY3_CORDF</name>
<keyword evidence="2" id="KW-0813">Transport</keyword>
<evidence type="ECO:0000256" key="4">
    <source>
        <dbReference type="ARBA" id="ARBA00022989"/>
    </source>
</evidence>
<feature type="transmembrane region" description="Helical" evidence="6">
    <location>
        <begin position="201"/>
        <end position="221"/>
    </location>
</feature>
<evidence type="ECO:0000256" key="2">
    <source>
        <dbReference type="ARBA" id="ARBA00022448"/>
    </source>
</evidence>
<dbReference type="Pfam" id="PF07690">
    <property type="entry name" value="MFS_1"/>
    <property type="match status" value="2"/>
</dbReference>
<evidence type="ECO:0000256" key="5">
    <source>
        <dbReference type="ARBA" id="ARBA00023136"/>
    </source>
</evidence>
<feature type="transmembrane region" description="Helical" evidence="6">
    <location>
        <begin position="90"/>
        <end position="111"/>
    </location>
</feature>
<gene>
    <name evidence="8" type="ORF">LLEC1_04717</name>
</gene>
<reference evidence="8 9" key="1">
    <citation type="submission" date="2016-03" db="EMBL/GenBank/DDBJ databases">
        <title>Fine-scale spatial genetic structure of a fungal parasite of coffee scale insects.</title>
        <authorList>
            <person name="Jackson D."/>
            <person name="Zemenick K.A."/>
            <person name="Malloure B."/>
            <person name="Quandt C.A."/>
            <person name="James T.Y."/>
        </authorList>
    </citation>
    <scope>NUCLEOTIDE SEQUENCE [LARGE SCALE GENOMIC DNA]</scope>
    <source>
        <strain evidence="8 9">UM487</strain>
    </source>
</reference>
<dbReference type="PROSITE" id="PS00216">
    <property type="entry name" value="SUGAR_TRANSPORT_1"/>
    <property type="match status" value="1"/>
</dbReference>
<keyword evidence="9" id="KW-1185">Reference proteome</keyword>
<dbReference type="GO" id="GO:0005886">
    <property type="term" value="C:plasma membrane"/>
    <property type="evidence" value="ECO:0007669"/>
    <property type="project" value="TreeGrafter"/>
</dbReference>
<keyword evidence="5 6" id="KW-0472">Membrane</keyword>
<feature type="transmembrane region" description="Helical" evidence="6">
    <location>
        <begin position="23"/>
        <end position="45"/>
    </location>
</feature>
<evidence type="ECO:0000259" key="7">
    <source>
        <dbReference type="PROSITE" id="PS50850"/>
    </source>
</evidence>
<feature type="domain" description="Major facilitator superfamily (MFS) profile" evidence="7">
    <location>
        <begin position="24"/>
        <end position="484"/>
    </location>
</feature>
<dbReference type="GO" id="GO:0022857">
    <property type="term" value="F:transmembrane transporter activity"/>
    <property type="evidence" value="ECO:0007669"/>
    <property type="project" value="InterPro"/>
</dbReference>
<dbReference type="OMA" id="HERWGIV"/>
<dbReference type="InterPro" id="IPR011701">
    <property type="entry name" value="MFS"/>
</dbReference>
<dbReference type="GO" id="GO:0042908">
    <property type="term" value="P:xenobiotic transport"/>
    <property type="evidence" value="ECO:0007669"/>
    <property type="project" value="UniProtKB-ARBA"/>
</dbReference>
<feature type="transmembrane region" description="Helical" evidence="6">
    <location>
        <begin position="319"/>
        <end position="340"/>
    </location>
</feature>
<feature type="transmembrane region" description="Helical" evidence="6">
    <location>
        <begin position="413"/>
        <end position="433"/>
    </location>
</feature>
<dbReference type="PANTHER" id="PTHR23502">
    <property type="entry name" value="MAJOR FACILITATOR SUPERFAMILY"/>
    <property type="match status" value="1"/>
</dbReference>
<dbReference type="InterPro" id="IPR005829">
    <property type="entry name" value="Sugar_transporter_CS"/>
</dbReference>
<dbReference type="PROSITE" id="PS50850">
    <property type="entry name" value="MFS"/>
    <property type="match status" value="1"/>
</dbReference>
<feature type="transmembrane region" description="Helical" evidence="6">
    <location>
        <begin position="165"/>
        <end position="189"/>
    </location>
</feature>
<dbReference type="EMBL" id="LUKN01000356">
    <property type="protein sequence ID" value="OAR03060.1"/>
    <property type="molecule type" value="Genomic_DNA"/>
</dbReference>
<feature type="transmembrane region" description="Helical" evidence="6">
    <location>
        <begin position="445"/>
        <end position="466"/>
    </location>
</feature>
<dbReference type="SUPFAM" id="SSF103473">
    <property type="entry name" value="MFS general substrate transporter"/>
    <property type="match status" value="1"/>
</dbReference>
<feature type="transmembrane region" description="Helical" evidence="6">
    <location>
        <begin position="60"/>
        <end position="78"/>
    </location>
</feature>
<comment type="subcellular location">
    <subcellularLocation>
        <location evidence="1">Membrane</location>
        <topology evidence="1">Multi-pass membrane protein</topology>
    </subcellularLocation>
</comment>
<dbReference type="Proteomes" id="UP000243081">
    <property type="component" value="Unassembled WGS sequence"/>
</dbReference>
<feature type="transmembrane region" description="Helical" evidence="6">
    <location>
        <begin position="131"/>
        <end position="153"/>
    </location>
</feature>
<sequence>MQAMEQGSSPPPYSAFSINEKRYIVVLVAYAAWFSTTSSFIYYPAIHLLSEVLGVSVEKINLTVTTYMAVATIAPTLVGDTADQIGRRPVYIATLSLYASVCIAIASTKSYNVLLGLRLMQALAISGKAQFTAFAAPANDMPLGTFSIAYGVITDISSPAERGTFVSIVSFALFPSRSITIAPTLGPILGGALSYAAGWPWIFWFLAIASGFCLVLMIISLPETSRKVVGNGSIAPPTYSKLPIPGIFRSIKPLDADSSGHRKLRLPNPFNSLKILLRRDNFVIITACGLLYVVYTCINASLSVLLVGIYDLSEWEAGLVYIPFGLGGVLSTFFSGRLLNKAYSRSRSRMGLSTDRARGDDLDEFDVEKARLGLMWTPLAINVMGVVAFGWVLHFRQIYNTLLVDKNHNHPAAAQAASNIIRCAFAAIMVSFLDQMIHAFQIGWAFTFMGGLCILVAALFAVDFHFGAMWRQQLLSQAIQGCTN</sequence>
<proteinExistence type="predicted"/>
<evidence type="ECO:0000313" key="8">
    <source>
        <dbReference type="EMBL" id="OAR03060.1"/>
    </source>
</evidence>
<evidence type="ECO:0000256" key="1">
    <source>
        <dbReference type="ARBA" id="ARBA00004141"/>
    </source>
</evidence>
<dbReference type="Gene3D" id="1.20.1250.20">
    <property type="entry name" value="MFS general substrate transporter like domains"/>
    <property type="match status" value="1"/>
</dbReference>